<dbReference type="InterPro" id="IPR046335">
    <property type="entry name" value="LacI/GalR-like_sensor"/>
</dbReference>
<proteinExistence type="predicted"/>
<keyword evidence="3" id="KW-0238">DNA-binding</keyword>
<dbReference type="SUPFAM" id="SSF47413">
    <property type="entry name" value="lambda repressor-like DNA-binding domains"/>
    <property type="match status" value="1"/>
</dbReference>
<dbReference type="AlphaFoldDB" id="A0A9D2EFU5"/>
<feature type="compositionally biased region" description="Basic and acidic residues" evidence="5">
    <location>
        <begin position="353"/>
        <end position="362"/>
    </location>
</feature>
<dbReference type="SMART" id="SM00354">
    <property type="entry name" value="HTH_LACI"/>
    <property type="match status" value="1"/>
</dbReference>
<dbReference type="Gene3D" id="1.10.260.40">
    <property type="entry name" value="lambda repressor-like DNA-binding domains"/>
    <property type="match status" value="1"/>
</dbReference>
<dbReference type="GO" id="GO:0003700">
    <property type="term" value="F:DNA-binding transcription factor activity"/>
    <property type="evidence" value="ECO:0007669"/>
    <property type="project" value="TreeGrafter"/>
</dbReference>
<dbReference type="CDD" id="cd01392">
    <property type="entry name" value="HTH_LacI"/>
    <property type="match status" value="1"/>
</dbReference>
<evidence type="ECO:0000256" key="5">
    <source>
        <dbReference type="SAM" id="MobiDB-lite"/>
    </source>
</evidence>
<feature type="domain" description="HTH lacI-type" evidence="6">
    <location>
        <begin position="22"/>
        <end position="78"/>
    </location>
</feature>
<dbReference type="PANTHER" id="PTHR30146:SF148">
    <property type="entry name" value="HTH-TYPE TRANSCRIPTIONAL REPRESSOR PURR-RELATED"/>
    <property type="match status" value="1"/>
</dbReference>
<dbReference type="Gene3D" id="3.40.50.2300">
    <property type="match status" value="2"/>
</dbReference>
<dbReference type="PANTHER" id="PTHR30146">
    <property type="entry name" value="LACI-RELATED TRANSCRIPTIONAL REPRESSOR"/>
    <property type="match status" value="1"/>
</dbReference>
<evidence type="ECO:0000256" key="2">
    <source>
        <dbReference type="ARBA" id="ARBA00023015"/>
    </source>
</evidence>
<dbReference type="InterPro" id="IPR000843">
    <property type="entry name" value="HTH_LacI"/>
</dbReference>
<gene>
    <name evidence="7" type="ORF">H9815_14040</name>
</gene>
<reference evidence="7" key="1">
    <citation type="journal article" date="2021" name="PeerJ">
        <title>Extensive microbial diversity within the chicken gut microbiome revealed by metagenomics and culture.</title>
        <authorList>
            <person name="Gilroy R."/>
            <person name="Ravi A."/>
            <person name="Getino M."/>
            <person name="Pursley I."/>
            <person name="Horton D.L."/>
            <person name="Alikhan N.F."/>
            <person name="Baker D."/>
            <person name="Gharbi K."/>
            <person name="Hall N."/>
            <person name="Watson M."/>
            <person name="Adriaenssens E.M."/>
            <person name="Foster-Nyarko E."/>
            <person name="Jarju S."/>
            <person name="Secka A."/>
            <person name="Antonio M."/>
            <person name="Oren A."/>
            <person name="Chaudhuri R.R."/>
            <person name="La Ragione R."/>
            <person name="Hildebrand F."/>
            <person name="Pallen M.J."/>
        </authorList>
    </citation>
    <scope>NUCLEOTIDE SEQUENCE</scope>
    <source>
        <strain evidence="7">ChiGjej4B4-7305</strain>
    </source>
</reference>
<name>A0A9D2EFU5_9MICO</name>
<dbReference type="PROSITE" id="PS50932">
    <property type="entry name" value="HTH_LACI_2"/>
    <property type="match status" value="1"/>
</dbReference>
<dbReference type="GO" id="GO:0000976">
    <property type="term" value="F:transcription cis-regulatory region binding"/>
    <property type="evidence" value="ECO:0007669"/>
    <property type="project" value="TreeGrafter"/>
</dbReference>
<accession>A0A9D2EFU5</accession>
<dbReference type="Pfam" id="PF13377">
    <property type="entry name" value="Peripla_BP_3"/>
    <property type="match status" value="1"/>
</dbReference>
<dbReference type="EMBL" id="DXBY01000242">
    <property type="protein sequence ID" value="HIZ36889.1"/>
    <property type="molecule type" value="Genomic_DNA"/>
</dbReference>
<sequence length="362" mass="39050">MTWIVGRSAMVPSKNQPGASRTRQADVAKAAGVSQATVSMVLSGRKSTRISEETRQRILGLSGSLGYSANPAARSLAGGKNRILGVFTYEPTFPIAGLDQYYPFLLGIESEAERLQQNLLLFTSASSAGAGSRRSIYADGVNQLGIADGSILLGRGEDRDEVARLANERYPFVYIGRREIPDATISWVTADYETATYDVITRLAELGHRQYLYVGVAAPEEPNLDRFAGWQRGLDDHDLVGSVDRSDAGGDLEAVLGAQVRDGVSAIIVETPENGARVFRVIKKLGLDVPSDISVAVLGDMAIPRGRKQSWSGFDMPFGDIGAEAVRVLVELISDPSAGPRTVKLPCSSRPGRTIDRPRRTR</sequence>
<dbReference type="InterPro" id="IPR028082">
    <property type="entry name" value="Peripla_BP_I"/>
</dbReference>
<organism evidence="7 8">
    <name type="scientific">Candidatus Ruania gallistercoris</name>
    <dbReference type="NCBI Taxonomy" id="2838746"/>
    <lineage>
        <taxon>Bacteria</taxon>
        <taxon>Bacillati</taxon>
        <taxon>Actinomycetota</taxon>
        <taxon>Actinomycetes</taxon>
        <taxon>Micrococcales</taxon>
        <taxon>Ruaniaceae</taxon>
        <taxon>Ruania</taxon>
    </lineage>
</organism>
<evidence type="ECO:0000256" key="3">
    <source>
        <dbReference type="ARBA" id="ARBA00023125"/>
    </source>
</evidence>
<comment type="caution">
    <text evidence="7">The sequence shown here is derived from an EMBL/GenBank/DDBJ whole genome shotgun (WGS) entry which is preliminary data.</text>
</comment>
<dbReference type="SUPFAM" id="SSF53822">
    <property type="entry name" value="Periplasmic binding protein-like I"/>
    <property type="match status" value="1"/>
</dbReference>
<protein>
    <submittedName>
        <fullName evidence="7">LacI family transcriptional regulator</fullName>
    </submittedName>
</protein>
<evidence type="ECO:0000256" key="1">
    <source>
        <dbReference type="ARBA" id="ARBA00022491"/>
    </source>
</evidence>
<evidence type="ECO:0000259" key="6">
    <source>
        <dbReference type="PROSITE" id="PS50932"/>
    </source>
</evidence>
<evidence type="ECO:0000256" key="4">
    <source>
        <dbReference type="ARBA" id="ARBA00023163"/>
    </source>
</evidence>
<evidence type="ECO:0000313" key="7">
    <source>
        <dbReference type="EMBL" id="HIZ36889.1"/>
    </source>
</evidence>
<dbReference type="InterPro" id="IPR010982">
    <property type="entry name" value="Lambda_DNA-bd_dom_sf"/>
</dbReference>
<evidence type="ECO:0000313" key="8">
    <source>
        <dbReference type="Proteomes" id="UP000824037"/>
    </source>
</evidence>
<reference evidence="7" key="2">
    <citation type="submission" date="2021-04" db="EMBL/GenBank/DDBJ databases">
        <authorList>
            <person name="Gilroy R."/>
        </authorList>
    </citation>
    <scope>NUCLEOTIDE SEQUENCE</scope>
    <source>
        <strain evidence="7">ChiGjej4B4-7305</strain>
    </source>
</reference>
<keyword evidence="2" id="KW-0805">Transcription regulation</keyword>
<feature type="region of interest" description="Disordered" evidence="5">
    <location>
        <begin position="340"/>
        <end position="362"/>
    </location>
</feature>
<dbReference type="CDD" id="cd06267">
    <property type="entry name" value="PBP1_LacI_sugar_binding-like"/>
    <property type="match status" value="1"/>
</dbReference>
<dbReference type="Pfam" id="PF00356">
    <property type="entry name" value="LacI"/>
    <property type="match status" value="1"/>
</dbReference>
<keyword evidence="4" id="KW-0804">Transcription</keyword>
<dbReference type="Proteomes" id="UP000824037">
    <property type="component" value="Unassembled WGS sequence"/>
</dbReference>
<keyword evidence="1" id="KW-0678">Repressor</keyword>